<protein>
    <submittedName>
        <fullName evidence="2">Uncharacterized protein</fullName>
    </submittedName>
</protein>
<name>A0A1M2VKV7_TRAPU</name>
<feature type="compositionally biased region" description="Polar residues" evidence="1">
    <location>
        <begin position="15"/>
        <end position="29"/>
    </location>
</feature>
<dbReference type="AlphaFoldDB" id="A0A1M2VKV7"/>
<feature type="compositionally biased region" description="Basic residues" evidence="1">
    <location>
        <begin position="1"/>
        <end position="10"/>
    </location>
</feature>
<feature type="region of interest" description="Disordered" evidence="1">
    <location>
        <begin position="1"/>
        <end position="38"/>
    </location>
</feature>
<evidence type="ECO:0000313" key="3">
    <source>
        <dbReference type="Proteomes" id="UP000184267"/>
    </source>
</evidence>
<evidence type="ECO:0000313" key="2">
    <source>
        <dbReference type="EMBL" id="OJT08208.1"/>
    </source>
</evidence>
<sequence>MFRSTHRSSGSRRSNGQMDSSVCQITSRAGSERKRQVRARDSYSCGKRYVIRSSIVFQHINDMVSCESE</sequence>
<evidence type="ECO:0000256" key="1">
    <source>
        <dbReference type="SAM" id="MobiDB-lite"/>
    </source>
</evidence>
<reference evidence="2 3" key="1">
    <citation type="submission" date="2016-10" db="EMBL/GenBank/DDBJ databases">
        <title>Genome sequence of the basidiomycete white-rot fungus Trametes pubescens.</title>
        <authorList>
            <person name="Makela M.R."/>
            <person name="Granchi Z."/>
            <person name="Peng M."/>
            <person name="De Vries R.P."/>
            <person name="Grigoriev I."/>
            <person name="Riley R."/>
            <person name="Hilden K."/>
        </authorList>
    </citation>
    <scope>NUCLEOTIDE SEQUENCE [LARGE SCALE GENOMIC DNA]</scope>
    <source>
        <strain evidence="2 3">FBCC735</strain>
    </source>
</reference>
<organism evidence="2 3">
    <name type="scientific">Trametes pubescens</name>
    <name type="common">White-rot fungus</name>
    <dbReference type="NCBI Taxonomy" id="154538"/>
    <lineage>
        <taxon>Eukaryota</taxon>
        <taxon>Fungi</taxon>
        <taxon>Dikarya</taxon>
        <taxon>Basidiomycota</taxon>
        <taxon>Agaricomycotina</taxon>
        <taxon>Agaricomycetes</taxon>
        <taxon>Polyporales</taxon>
        <taxon>Polyporaceae</taxon>
        <taxon>Trametes</taxon>
    </lineage>
</organism>
<accession>A0A1M2VKV7</accession>
<proteinExistence type="predicted"/>
<comment type="caution">
    <text evidence="2">The sequence shown here is derived from an EMBL/GenBank/DDBJ whole genome shotgun (WGS) entry which is preliminary data.</text>
</comment>
<dbReference type="EMBL" id="MNAD01001070">
    <property type="protein sequence ID" value="OJT08208.1"/>
    <property type="molecule type" value="Genomic_DNA"/>
</dbReference>
<keyword evidence="3" id="KW-1185">Reference proteome</keyword>
<gene>
    <name evidence="2" type="ORF">TRAPUB_880</name>
</gene>
<dbReference type="Proteomes" id="UP000184267">
    <property type="component" value="Unassembled WGS sequence"/>
</dbReference>